<accession>A0LT91</accession>
<dbReference type="InterPro" id="IPR001227">
    <property type="entry name" value="Ac_transferase_dom_sf"/>
</dbReference>
<dbReference type="SUPFAM" id="SSF52151">
    <property type="entry name" value="FabD/lysophospholipase-like"/>
    <property type="match status" value="1"/>
</dbReference>
<evidence type="ECO:0000256" key="2">
    <source>
        <dbReference type="ARBA" id="ARBA00022679"/>
    </source>
</evidence>
<dbReference type="Gene3D" id="2.40.50.100">
    <property type="match status" value="1"/>
</dbReference>
<dbReference type="InParanoid" id="A0LT91"/>
<dbReference type="Gene3D" id="3.30.70.250">
    <property type="entry name" value="Malonyl-CoA ACP transacylase, ACP-binding"/>
    <property type="match status" value="1"/>
</dbReference>
<proteinExistence type="predicted"/>
<dbReference type="GO" id="GO:0006633">
    <property type="term" value="P:fatty acid biosynthetic process"/>
    <property type="evidence" value="ECO:0007669"/>
    <property type="project" value="TreeGrafter"/>
</dbReference>
<dbReference type="FunCoup" id="A0LT91">
    <property type="interactions" value="378"/>
</dbReference>
<dbReference type="RefSeq" id="WP_011719714.1">
    <property type="nucleotide sequence ID" value="NC_008578.1"/>
</dbReference>
<dbReference type="HOGENOM" id="CLU_030558_1_2_11"/>
<dbReference type="InterPro" id="IPR050858">
    <property type="entry name" value="Mal-CoA-ACP_Trans/PKS_FabD"/>
</dbReference>
<dbReference type="Pfam" id="PF00698">
    <property type="entry name" value="Acyl_transf_1"/>
    <property type="match status" value="1"/>
</dbReference>
<dbReference type="Gene3D" id="3.40.366.10">
    <property type="entry name" value="Malonyl-Coenzyme A Acyl Carrier Protein, domain 2"/>
    <property type="match status" value="1"/>
</dbReference>
<keyword evidence="7" id="KW-1185">Reference proteome</keyword>
<feature type="domain" description="Malonyl-CoA:ACP transacylase (MAT)" evidence="5">
    <location>
        <begin position="5"/>
        <end position="340"/>
    </location>
</feature>
<dbReference type="KEGG" id="ace:Acel_0878"/>
<dbReference type="PANTHER" id="PTHR42681:SF1">
    <property type="entry name" value="MALONYL-COA-ACYL CARRIER PROTEIN TRANSACYLASE, MITOCHONDRIAL"/>
    <property type="match status" value="1"/>
</dbReference>
<reference evidence="6 7" key="1">
    <citation type="journal article" date="2009" name="Genome Res.">
        <title>Complete genome of the cellulolytic thermophile Acidothermus cellulolyticus 11B provides insights into its ecophysiological and evolutionary adaptations.</title>
        <authorList>
            <person name="Barabote R.D."/>
            <person name="Xie G."/>
            <person name="Leu D.H."/>
            <person name="Normand P."/>
            <person name="Necsulea A."/>
            <person name="Daubin V."/>
            <person name="Medigue C."/>
            <person name="Adney W.S."/>
            <person name="Xu X.C."/>
            <person name="Lapidus A."/>
            <person name="Parales R.E."/>
            <person name="Detter C."/>
            <person name="Pujic P."/>
            <person name="Bruce D."/>
            <person name="Lavire C."/>
            <person name="Challacombe J.F."/>
            <person name="Brettin T.S."/>
            <person name="Berry A.M."/>
        </authorList>
    </citation>
    <scope>NUCLEOTIDE SEQUENCE [LARGE SCALE GENOMIC DNA]</scope>
    <source>
        <strain evidence="7">ATCC 43068 / DSM 8971 / 11B</strain>
    </source>
</reference>
<protein>
    <recommendedName>
        <fullName evidence="1">[acyl-carrier-protein] S-malonyltransferase</fullName>
        <ecNumber evidence="1">2.3.1.39</ecNumber>
    </recommendedName>
</protein>
<dbReference type="EMBL" id="CP000481">
    <property type="protein sequence ID" value="ABK52651.1"/>
    <property type="molecule type" value="Genomic_DNA"/>
</dbReference>
<dbReference type="InterPro" id="IPR014043">
    <property type="entry name" value="Acyl_transferase_dom"/>
</dbReference>
<dbReference type="InterPro" id="IPR016036">
    <property type="entry name" value="Malonyl_transacylase_ACP-bd"/>
</dbReference>
<sequence length="402" mass="41690">MLAILAPGQGAQTPGLLTPWLDVPRIADLLNWWSAVVDLDLVHLGTKAGADEIKDTAIAQPLIVAAGLAAAATLLPDDDPHAVLDNLPHHIAAVAGHSVGELTASAVAGVLPVEAALVLVRERGRAMARAASLRDTGMTAILGGDPAAVQAKLAEHGLTAANMNGAGQIVAAGTIDDLAALAADPPEGARLRPLAVAGAFHTAYMASAVDRLRELTAGMPVGEPHTRLLSNADGTVVQHGRDVINRLVQQVAAPVRWDRCMETLGALGVTAVIELPPAGTLTGLIRRALPGVETLALKTPDDIPAAQELLERHRHELEPSMAPSWRLLVAPIAGTLERAALDLGTQVTAGTVLGRVVAKREAAEIVTAHDAVIVEWLAENGDPISPGQPIVRLHPRADEVFA</sequence>
<dbReference type="EC" id="2.3.1.39" evidence="1"/>
<dbReference type="eggNOG" id="COG0511">
    <property type="taxonomic scope" value="Bacteria"/>
</dbReference>
<dbReference type="GO" id="GO:0005829">
    <property type="term" value="C:cytosol"/>
    <property type="evidence" value="ECO:0007669"/>
    <property type="project" value="TreeGrafter"/>
</dbReference>
<dbReference type="SUPFAM" id="SSF51230">
    <property type="entry name" value="Single hybrid motif"/>
    <property type="match status" value="1"/>
</dbReference>
<evidence type="ECO:0000256" key="4">
    <source>
        <dbReference type="ARBA" id="ARBA00048462"/>
    </source>
</evidence>
<dbReference type="OrthoDB" id="3248271at2"/>
<evidence type="ECO:0000259" key="5">
    <source>
        <dbReference type="SMART" id="SM00827"/>
    </source>
</evidence>
<dbReference type="PANTHER" id="PTHR42681">
    <property type="entry name" value="MALONYL-COA-ACYL CARRIER PROTEIN TRANSACYLASE, MITOCHONDRIAL"/>
    <property type="match status" value="1"/>
</dbReference>
<evidence type="ECO:0000313" key="7">
    <source>
        <dbReference type="Proteomes" id="UP000008221"/>
    </source>
</evidence>
<dbReference type="SUPFAM" id="SSF55048">
    <property type="entry name" value="Probable ACP-binding domain of malonyl-CoA ACP transacylase"/>
    <property type="match status" value="1"/>
</dbReference>
<keyword evidence="2 6" id="KW-0808">Transferase</keyword>
<dbReference type="SMART" id="SM00827">
    <property type="entry name" value="PKS_AT"/>
    <property type="match status" value="1"/>
</dbReference>
<dbReference type="eggNOG" id="COG0331">
    <property type="taxonomic scope" value="Bacteria"/>
</dbReference>
<organism evidence="6 7">
    <name type="scientific">Acidothermus cellulolyticus (strain ATCC 43068 / DSM 8971 / 11B)</name>
    <dbReference type="NCBI Taxonomy" id="351607"/>
    <lineage>
        <taxon>Bacteria</taxon>
        <taxon>Bacillati</taxon>
        <taxon>Actinomycetota</taxon>
        <taxon>Actinomycetes</taxon>
        <taxon>Acidothermales</taxon>
        <taxon>Acidothermaceae</taxon>
        <taxon>Acidothermus</taxon>
    </lineage>
</organism>
<dbReference type="STRING" id="351607.Acel_0878"/>
<keyword evidence="3" id="KW-0012">Acyltransferase</keyword>
<dbReference type="AlphaFoldDB" id="A0LT91"/>
<dbReference type="InterPro" id="IPR011053">
    <property type="entry name" value="Single_hybrid_motif"/>
</dbReference>
<dbReference type="Proteomes" id="UP000008221">
    <property type="component" value="Chromosome"/>
</dbReference>
<dbReference type="InterPro" id="IPR016035">
    <property type="entry name" value="Acyl_Trfase/lysoPLipase"/>
</dbReference>
<evidence type="ECO:0000313" key="6">
    <source>
        <dbReference type="EMBL" id="ABK52651.1"/>
    </source>
</evidence>
<dbReference type="GO" id="GO:0004314">
    <property type="term" value="F:[acyl-carrier-protein] S-malonyltransferase activity"/>
    <property type="evidence" value="ECO:0007669"/>
    <property type="project" value="UniProtKB-EC"/>
</dbReference>
<comment type="catalytic activity">
    <reaction evidence="4">
        <text>holo-[ACP] + malonyl-CoA = malonyl-[ACP] + CoA</text>
        <dbReference type="Rhea" id="RHEA:41792"/>
        <dbReference type="Rhea" id="RHEA-COMP:9623"/>
        <dbReference type="Rhea" id="RHEA-COMP:9685"/>
        <dbReference type="ChEBI" id="CHEBI:57287"/>
        <dbReference type="ChEBI" id="CHEBI:57384"/>
        <dbReference type="ChEBI" id="CHEBI:64479"/>
        <dbReference type="ChEBI" id="CHEBI:78449"/>
        <dbReference type="EC" id="2.3.1.39"/>
    </reaction>
</comment>
<evidence type="ECO:0000256" key="3">
    <source>
        <dbReference type="ARBA" id="ARBA00023315"/>
    </source>
</evidence>
<name>A0LT91_ACIC1</name>
<evidence type="ECO:0000256" key="1">
    <source>
        <dbReference type="ARBA" id="ARBA00013258"/>
    </source>
</evidence>
<gene>
    <name evidence="6" type="ordered locus">Acel_0878</name>
</gene>